<keyword evidence="3" id="KW-0813">Transport</keyword>
<dbReference type="Pfam" id="PF02386">
    <property type="entry name" value="TrkH"/>
    <property type="match status" value="1"/>
</dbReference>
<dbReference type="Proteomes" id="UP000000379">
    <property type="component" value="Chromosome"/>
</dbReference>
<dbReference type="GO" id="GO:0005886">
    <property type="term" value="C:plasma membrane"/>
    <property type="evidence" value="ECO:0007669"/>
    <property type="project" value="UniProtKB-SubCell"/>
</dbReference>
<evidence type="ECO:0000256" key="5">
    <source>
        <dbReference type="ARBA" id="ARBA00022519"/>
    </source>
</evidence>
<feature type="transmembrane region" description="Helical" evidence="13">
    <location>
        <begin position="325"/>
        <end position="344"/>
    </location>
</feature>
<feature type="transmembrane region" description="Helical" evidence="13">
    <location>
        <begin position="177"/>
        <end position="198"/>
    </location>
</feature>
<dbReference type="PANTHER" id="PTHR32024:SF2">
    <property type="entry name" value="TRK SYSTEM POTASSIUM UPTAKE PROTEIN TRKG-RELATED"/>
    <property type="match status" value="1"/>
</dbReference>
<feature type="transmembrane region" description="Helical" evidence="13">
    <location>
        <begin position="231"/>
        <end position="249"/>
    </location>
</feature>
<dbReference type="KEGG" id="tra:Trad_0133"/>
<evidence type="ECO:0000256" key="8">
    <source>
        <dbReference type="ARBA" id="ARBA00022958"/>
    </source>
</evidence>
<keyword evidence="11 13" id="KW-0472">Membrane</keyword>
<dbReference type="AlphaFoldDB" id="D7CXF1"/>
<evidence type="ECO:0000256" key="6">
    <source>
        <dbReference type="ARBA" id="ARBA00022538"/>
    </source>
</evidence>
<feature type="transmembrane region" description="Helical" evidence="13">
    <location>
        <begin position="108"/>
        <end position="126"/>
    </location>
</feature>
<organism evidence="14 15">
    <name type="scientific">Truepera radiovictrix (strain DSM 17093 / CIP 108686 / LMG 22925 / RQ-24)</name>
    <dbReference type="NCBI Taxonomy" id="649638"/>
    <lineage>
        <taxon>Bacteria</taxon>
        <taxon>Thermotogati</taxon>
        <taxon>Deinococcota</taxon>
        <taxon>Deinococci</taxon>
        <taxon>Trueperales</taxon>
        <taxon>Trueperaceae</taxon>
        <taxon>Truepera</taxon>
    </lineage>
</organism>
<evidence type="ECO:0000256" key="2">
    <source>
        <dbReference type="ARBA" id="ARBA00009137"/>
    </source>
</evidence>
<keyword evidence="8 12" id="KW-0630">Potassium</keyword>
<dbReference type="eggNOG" id="COG0168">
    <property type="taxonomic scope" value="Bacteria"/>
</dbReference>
<protein>
    <submittedName>
        <fullName evidence="14">Cation transporter</fullName>
    </submittedName>
</protein>
<evidence type="ECO:0000256" key="4">
    <source>
        <dbReference type="ARBA" id="ARBA00022475"/>
    </source>
</evidence>
<evidence type="ECO:0000313" key="15">
    <source>
        <dbReference type="Proteomes" id="UP000000379"/>
    </source>
</evidence>
<feature type="binding site" evidence="12">
    <location>
        <position position="108"/>
    </location>
    <ligand>
        <name>K(+)</name>
        <dbReference type="ChEBI" id="CHEBI:29103"/>
    </ligand>
</feature>
<feature type="transmembrane region" description="Helical" evidence="13">
    <location>
        <begin position="12"/>
        <end position="32"/>
    </location>
</feature>
<keyword evidence="5" id="KW-0997">Cell inner membrane</keyword>
<evidence type="ECO:0000256" key="12">
    <source>
        <dbReference type="PIRSR" id="PIRSR006247-1"/>
    </source>
</evidence>
<reference evidence="14 15" key="2">
    <citation type="journal article" date="2011" name="Stand. Genomic Sci.">
        <title>Complete genome sequence of Truepera radiovictrix type strain (RQ-24).</title>
        <authorList>
            <person name="Ivanova N."/>
            <person name="Rohde C."/>
            <person name="Munk C."/>
            <person name="Nolan M."/>
            <person name="Lucas S."/>
            <person name="Del Rio T.G."/>
            <person name="Tice H."/>
            <person name="Deshpande S."/>
            <person name="Cheng J.F."/>
            <person name="Tapia R."/>
            <person name="Han C."/>
            <person name="Goodwin L."/>
            <person name="Pitluck S."/>
            <person name="Liolios K."/>
            <person name="Mavromatis K."/>
            <person name="Mikhailova N."/>
            <person name="Pati A."/>
            <person name="Chen A."/>
            <person name="Palaniappan K."/>
            <person name="Land M."/>
            <person name="Hauser L."/>
            <person name="Chang Y.J."/>
            <person name="Jeffries C.D."/>
            <person name="Brambilla E."/>
            <person name="Rohde M."/>
            <person name="Goker M."/>
            <person name="Tindall B.J."/>
            <person name="Woyke T."/>
            <person name="Bristow J."/>
            <person name="Eisen J.A."/>
            <person name="Markowitz V."/>
            <person name="Hugenholtz P."/>
            <person name="Kyrpides N.C."/>
            <person name="Klenk H.P."/>
            <person name="Lapidus A."/>
        </authorList>
    </citation>
    <scope>NUCLEOTIDE SEQUENCE [LARGE SCALE GENOMIC DNA]</scope>
    <source>
        <strain evidence="15">DSM 17093 / CIP 108686 / LMG 22925 / RQ-24</strain>
    </source>
</reference>
<keyword evidence="4" id="KW-1003">Cell membrane</keyword>
<dbReference type="PIRSF" id="PIRSF006247">
    <property type="entry name" value="TrkH"/>
    <property type="match status" value="1"/>
</dbReference>
<evidence type="ECO:0000256" key="9">
    <source>
        <dbReference type="ARBA" id="ARBA00022989"/>
    </source>
</evidence>
<dbReference type="OrthoDB" id="9810952at2"/>
<dbReference type="RefSeq" id="WP_013176655.1">
    <property type="nucleotide sequence ID" value="NC_014221.1"/>
</dbReference>
<feature type="binding site" evidence="12">
    <location>
        <position position="425"/>
    </location>
    <ligand>
        <name>K(+)</name>
        <dbReference type="ChEBI" id="CHEBI:29103"/>
    </ligand>
</feature>
<keyword evidence="12" id="KW-0479">Metal-binding</keyword>
<feature type="binding site" evidence="12">
    <location>
        <position position="216"/>
    </location>
    <ligand>
        <name>K(+)</name>
        <dbReference type="ChEBI" id="CHEBI:29103"/>
    </ligand>
</feature>
<dbReference type="InterPro" id="IPR004772">
    <property type="entry name" value="TrkH"/>
</dbReference>
<evidence type="ECO:0000256" key="11">
    <source>
        <dbReference type="ARBA" id="ARBA00023136"/>
    </source>
</evidence>
<evidence type="ECO:0000313" key="14">
    <source>
        <dbReference type="EMBL" id="ADI13275.1"/>
    </source>
</evidence>
<dbReference type="STRING" id="649638.Trad_0133"/>
<proteinExistence type="inferred from homology"/>
<feature type="transmembrane region" description="Helical" evidence="13">
    <location>
        <begin position="270"/>
        <end position="289"/>
    </location>
</feature>
<keyword evidence="6" id="KW-0633">Potassium transport</keyword>
<feature type="transmembrane region" description="Helical" evidence="13">
    <location>
        <begin position="38"/>
        <end position="56"/>
    </location>
</feature>
<dbReference type="InterPro" id="IPR003445">
    <property type="entry name" value="Cat_transpt"/>
</dbReference>
<dbReference type="HOGENOM" id="CLU_030708_0_2_0"/>
<keyword evidence="10" id="KW-0406">Ion transport</keyword>
<feature type="binding site" evidence="12">
    <location>
        <position position="309"/>
    </location>
    <ligand>
        <name>K(+)</name>
        <dbReference type="ChEBI" id="CHEBI:29103"/>
    </ligand>
</feature>
<feature type="transmembrane region" description="Helical" evidence="13">
    <location>
        <begin position="205"/>
        <end position="225"/>
    </location>
</feature>
<comment type="subcellular location">
    <subcellularLocation>
        <location evidence="1">Cell inner membrane</location>
        <topology evidence="1">Multi-pass membrane protein</topology>
    </subcellularLocation>
</comment>
<gene>
    <name evidence="14" type="ordered locus">Trad_0133</name>
</gene>
<comment type="similarity">
    <text evidence="2">Belongs to the TrkH potassium transport family.</text>
</comment>
<evidence type="ECO:0000256" key="10">
    <source>
        <dbReference type="ARBA" id="ARBA00023065"/>
    </source>
</evidence>
<evidence type="ECO:0000256" key="13">
    <source>
        <dbReference type="SAM" id="Phobius"/>
    </source>
</evidence>
<evidence type="ECO:0000256" key="3">
    <source>
        <dbReference type="ARBA" id="ARBA00022448"/>
    </source>
</evidence>
<dbReference type="PANTHER" id="PTHR32024">
    <property type="entry name" value="TRK SYSTEM POTASSIUM UPTAKE PROTEIN TRKG-RELATED"/>
    <property type="match status" value="1"/>
</dbReference>
<keyword evidence="15" id="KW-1185">Reference proteome</keyword>
<keyword evidence="9 13" id="KW-1133">Transmembrane helix</keyword>
<feature type="transmembrane region" description="Helical" evidence="13">
    <location>
        <begin position="383"/>
        <end position="403"/>
    </location>
</feature>
<feature type="transmembrane region" description="Helical" evidence="13">
    <location>
        <begin position="415"/>
        <end position="437"/>
    </location>
</feature>
<dbReference type="GO" id="GO:0015379">
    <property type="term" value="F:potassium:chloride symporter activity"/>
    <property type="evidence" value="ECO:0007669"/>
    <property type="project" value="InterPro"/>
</dbReference>
<accession>D7CXF1</accession>
<feature type="binding site" evidence="12">
    <location>
        <position position="308"/>
    </location>
    <ligand>
        <name>K(+)</name>
        <dbReference type="ChEBI" id="CHEBI:29103"/>
    </ligand>
</feature>
<dbReference type="GO" id="GO:0046872">
    <property type="term" value="F:metal ion binding"/>
    <property type="evidence" value="ECO:0007669"/>
    <property type="project" value="UniProtKB-KW"/>
</dbReference>
<feature type="transmembrane region" description="Helical" evidence="13">
    <location>
        <begin position="133"/>
        <end position="157"/>
    </location>
</feature>
<evidence type="ECO:0000256" key="1">
    <source>
        <dbReference type="ARBA" id="ARBA00004429"/>
    </source>
</evidence>
<feature type="binding site" evidence="12">
    <location>
        <position position="107"/>
    </location>
    <ligand>
        <name>K(+)</name>
        <dbReference type="ChEBI" id="CHEBI:29103"/>
    </ligand>
</feature>
<keyword evidence="7 13" id="KW-0812">Transmembrane</keyword>
<feature type="transmembrane region" description="Helical" evidence="13">
    <location>
        <begin position="68"/>
        <end position="88"/>
    </location>
</feature>
<evidence type="ECO:0000256" key="7">
    <source>
        <dbReference type="ARBA" id="ARBA00022692"/>
    </source>
</evidence>
<dbReference type="EMBL" id="CP002049">
    <property type="protein sequence ID" value="ADI13275.1"/>
    <property type="molecule type" value="Genomic_DNA"/>
</dbReference>
<reference evidence="15" key="1">
    <citation type="submission" date="2010-05" db="EMBL/GenBank/DDBJ databases">
        <title>The complete genome of Truepera radiovictris DSM 17093.</title>
        <authorList>
            <consortium name="US DOE Joint Genome Institute (JGI-PGF)"/>
            <person name="Lucas S."/>
            <person name="Copeland A."/>
            <person name="Lapidus A."/>
            <person name="Glavina del Rio T."/>
            <person name="Dalin E."/>
            <person name="Tice H."/>
            <person name="Bruce D."/>
            <person name="Goodwin L."/>
            <person name="Pitluck S."/>
            <person name="Kyrpides N."/>
            <person name="Mavromatis K."/>
            <person name="Ovchinnikova G."/>
            <person name="Munk A.C."/>
            <person name="Detter J.C."/>
            <person name="Han C."/>
            <person name="Tapia R."/>
            <person name="Land M."/>
            <person name="Hauser L."/>
            <person name="Markowitz V."/>
            <person name="Cheng J.-F."/>
            <person name="Hugenholtz P."/>
            <person name="Woyke T."/>
            <person name="Wu D."/>
            <person name="Tindall B."/>
            <person name="Pomrenke H.G."/>
            <person name="Brambilla E."/>
            <person name="Klenk H.-P."/>
            <person name="Eisen J.A."/>
        </authorList>
    </citation>
    <scope>NUCLEOTIDE SEQUENCE [LARGE SCALE GENOMIC DNA]</scope>
    <source>
        <strain evidence="15">DSM 17093 / CIP 108686 / LMG 22925 / RQ-24</strain>
    </source>
</reference>
<name>D7CXF1_TRURR</name>
<sequence length="483" mass="51811">MRGRFTIYVQGVGLLGLAGLGLVFATYAWLSAEPTDGFLAMALLSGALGGALLGLGRSDADPGRRESLIGVLLLWLLLPLLGGVPFAVTLELSVLDAVFESMSGFTTTGATMLVSFAEVPASLFMWRALTQWLGGVGIIVIFIAVFPPFGVAGRQLFFAEVPGPTEERLTPRLRNTAAAVLLVYLLLTLLCGLSYAVAGMSRYDALLHALTTIASGGFSSHPLSFEGFSPAQNWVAVLFMVFAGANFALQYQLVVGRPLALLRDREFQTYLAIVGVGGLLLTLTLWELYTPIEALRHGMFQSLTMVTTTGYASADFVRWPLPAQATLVLLMFVGGSAGSAAGGIKVIRWLILVKATAVELRRTLHPRVVKPVMVGRRVVREEVIRAVAAFITLYLLLFAATTWTVTVLGEDFTTALTAAVACIGNIGPGLGAVGPMANFAELHPVSKGLLTFGMYAGRLEVVTVFVLLNRDFWYLPRKKGARY</sequence>